<feature type="domain" description="RING-type" evidence="6">
    <location>
        <begin position="80"/>
        <end position="123"/>
    </location>
</feature>
<keyword evidence="1" id="KW-0479">Metal-binding</keyword>
<dbReference type="GO" id="GO:0016567">
    <property type="term" value="P:protein ubiquitination"/>
    <property type="evidence" value="ECO:0007669"/>
    <property type="project" value="TreeGrafter"/>
</dbReference>
<dbReference type="PROSITE" id="PS50089">
    <property type="entry name" value="ZF_RING_2"/>
    <property type="match status" value="1"/>
</dbReference>
<dbReference type="OrthoDB" id="8062037at2759"/>
<dbReference type="PANTHER" id="PTHR45969:SF9">
    <property type="entry name" value="RING-TYPE DOMAIN-CONTAINING PROTEIN"/>
    <property type="match status" value="1"/>
</dbReference>
<dbReference type="AlphaFoldDB" id="A0A6A2XSA7"/>
<evidence type="ECO:0000256" key="2">
    <source>
        <dbReference type="ARBA" id="ARBA00022771"/>
    </source>
</evidence>
<dbReference type="GO" id="GO:0061630">
    <property type="term" value="F:ubiquitin protein ligase activity"/>
    <property type="evidence" value="ECO:0007669"/>
    <property type="project" value="TreeGrafter"/>
</dbReference>
<evidence type="ECO:0000256" key="3">
    <source>
        <dbReference type="ARBA" id="ARBA00022833"/>
    </source>
</evidence>
<gene>
    <name evidence="7" type="ORF">F3Y22_tig00111834pilonHSYRG00070</name>
</gene>
<feature type="transmembrane region" description="Helical" evidence="5">
    <location>
        <begin position="6"/>
        <end position="27"/>
    </location>
</feature>
<dbReference type="InterPro" id="IPR013083">
    <property type="entry name" value="Znf_RING/FYVE/PHD"/>
</dbReference>
<dbReference type="GO" id="GO:0008270">
    <property type="term" value="F:zinc ion binding"/>
    <property type="evidence" value="ECO:0007669"/>
    <property type="project" value="UniProtKB-KW"/>
</dbReference>
<reference evidence="7" key="1">
    <citation type="submission" date="2019-09" db="EMBL/GenBank/DDBJ databases">
        <title>Draft genome information of white flower Hibiscus syriacus.</title>
        <authorList>
            <person name="Kim Y.-M."/>
        </authorList>
    </citation>
    <scope>NUCLEOTIDE SEQUENCE [LARGE SCALE GENOMIC DNA]</scope>
    <source>
        <strain evidence="7">YM2019G1</strain>
    </source>
</reference>
<protein>
    <submittedName>
        <fullName evidence="7">Clathrin adaptor complex small chain family protein</fullName>
    </submittedName>
</protein>
<dbReference type="SUPFAM" id="SSF57850">
    <property type="entry name" value="RING/U-box"/>
    <property type="match status" value="1"/>
</dbReference>
<organism evidence="7 8">
    <name type="scientific">Hibiscus syriacus</name>
    <name type="common">Rose of Sharon</name>
    <dbReference type="NCBI Taxonomy" id="106335"/>
    <lineage>
        <taxon>Eukaryota</taxon>
        <taxon>Viridiplantae</taxon>
        <taxon>Streptophyta</taxon>
        <taxon>Embryophyta</taxon>
        <taxon>Tracheophyta</taxon>
        <taxon>Spermatophyta</taxon>
        <taxon>Magnoliopsida</taxon>
        <taxon>eudicotyledons</taxon>
        <taxon>Gunneridae</taxon>
        <taxon>Pentapetalae</taxon>
        <taxon>rosids</taxon>
        <taxon>malvids</taxon>
        <taxon>Malvales</taxon>
        <taxon>Malvaceae</taxon>
        <taxon>Malvoideae</taxon>
        <taxon>Hibiscus</taxon>
    </lineage>
</organism>
<dbReference type="InterPro" id="IPR001841">
    <property type="entry name" value="Znf_RING"/>
</dbReference>
<evidence type="ECO:0000313" key="8">
    <source>
        <dbReference type="Proteomes" id="UP000436088"/>
    </source>
</evidence>
<keyword evidence="8" id="KW-1185">Reference proteome</keyword>
<dbReference type="Pfam" id="PF13639">
    <property type="entry name" value="zf-RING_2"/>
    <property type="match status" value="1"/>
</dbReference>
<evidence type="ECO:0000256" key="1">
    <source>
        <dbReference type="ARBA" id="ARBA00022723"/>
    </source>
</evidence>
<evidence type="ECO:0000313" key="7">
    <source>
        <dbReference type="EMBL" id="KAE8672750.1"/>
    </source>
</evidence>
<evidence type="ECO:0000259" key="6">
    <source>
        <dbReference type="PROSITE" id="PS50089"/>
    </source>
</evidence>
<accession>A0A6A2XSA7</accession>
<keyword evidence="5" id="KW-1133">Transmembrane helix</keyword>
<evidence type="ECO:0000256" key="5">
    <source>
        <dbReference type="SAM" id="Phobius"/>
    </source>
</evidence>
<keyword evidence="5" id="KW-0812">Transmembrane</keyword>
<evidence type="ECO:0000256" key="4">
    <source>
        <dbReference type="PROSITE-ProRule" id="PRU00175"/>
    </source>
</evidence>
<keyword evidence="5" id="KW-0472">Membrane</keyword>
<dbReference type="PANTHER" id="PTHR45969">
    <property type="entry name" value="RING ZINC FINGER PROTEIN-RELATED"/>
    <property type="match status" value="1"/>
</dbReference>
<proteinExistence type="predicted"/>
<dbReference type="EMBL" id="VEPZ02001441">
    <property type="protein sequence ID" value="KAE8672750.1"/>
    <property type="molecule type" value="Genomic_DNA"/>
</dbReference>
<keyword evidence="3" id="KW-0862">Zinc</keyword>
<name>A0A6A2XSA7_HIBSY</name>
<keyword evidence="2 4" id="KW-0863">Zinc-finger</keyword>
<dbReference type="SMART" id="SM00184">
    <property type="entry name" value="RING"/>
    <property type="match status" value="1"/>
</dbReference>
<dbReference type="Gene3D" id="3.30.40.10">
    <property type="entry name" value="Zinc/RING finger domain, C3HC4 (zinc finger)"/>
    <property type="match status" value="1"/>
</dbReference>
<dbReference type="Proteomes" id="UP000436088">
    <property type="component" value="Unassembled WGS sequence"/>
</dbReference>
<comment type="caution">
    <text evidence="7">The sequence shown here is derived from an EMBL/GenBank/DDBJ whole genome shotgun (WGS) entry which is preliminary data.</text>
</comment>
<sequence>MISLMFSNSGSCMAALIFYTCVWIPYLQFKSLVSSLLVIVFPRSQSERGFPTTGVCLPAARFEDLKLSGGGDGDDDGAVCAVCLAEFDDGDVVSRIEKCRHVFHMDCIEKWMERDHFTCPLCRSFLFHNVVSSHAKCGDFAPHTDSHLVSSWLSF</sequence>